<comment type="caution">
    <text evidence="2">The sequence shown here is derived from an EMBL/GenBank/DDBJ whole genome shotgun (WGS) entry which is preliminary data.</text>
</comment>
<dbReference type="Proteomes" id="UP000479526">
    <property type="component" value="Unassembled WGS sequence"/>
</dbReference>
<dbReference type="EMBL" id="WXEW01000004">
    <property type="protein sequence ID" value="NAS22926.1"/>
    <property type="molecule type" value="Genomic_DNA"/>
</dbReference>
<reference evidence="2 3" key="1">
    <citation type="submission" date="2020-01" db="EMBL/GenBank/DDBJ databases">
        <title>Herbidospora sp. NEAU-GS84 nov., a novel actinomycete isolated from soil.</title>
        <authorList>
            <person name="Han L."/>
        </authorList>
    </citation>
    <scope>NUCLEOTIDE SEQUENCE [LARGE SCALE GENOMIC DNA]</scope>
    <source>
        <strain evidence="2 3">NEAU-GS84</strain>
    </source>
</reference>
<proteinExistence type="predicted"/>
<dbReference type="PANTHER" id="PTHR36933:SF1">
    <property type="entry name" value="SLL0788 PROTEIN"/>
    <property type="match status" value="1"/>
</dbReference>
<dbReference type="AlphaFoldDB" id="A0A7C9J2N6"/>
<gene>
    <name evidence="2" type="ORF">GT755_14645</name>
</gene>
<keyword evidence="3" id="KW-1185">Reference proteome</keyword>
<dbReference type="InterPro" id="IPR005183">
    <property type="entry name" value="DUF305_CopM-like"/>
</dbReference>
<feature type="domain" description="DUF305" evidence="1">
    <location>
        <begin position="40"/>
        <end position="198"/>
    </location>
</feature>
<dbReference type="Pfam" id="PF03713">
    <property type="entry name" value="DUF305"/>
    <property type="match status" value="1"/>
</dbReference>
<protein>
    <submittedName>
        <fullName evidence="2">DUF305 domain-containing protein</fullName>
    </submittedName>
</protein>
<sequence length="211" mass="22603">MKNPRSLLLPVAAAVVVVVAIVLLLVNLARPGTPGDLSPEAGFARDMGVHHAQAVEMAFAVRDESTDDKVRTLAYDIITTQSAQRGMFIGWLQQWDLSQASSVKPMTWMAGHGHAAAAGVTPGVMPGMATAEEMKRLADAKGQAAEVLFLQLMIRHHEGGVEMAKGAVELAERPEVRNIAQHIVDGQTAEIDLMKEMLATRGAQPLPSILK</sequence>
<dbReference type="RefSeq" id="WP_161480265.1">
    <property type="nucleotide sequence ID" value="NZ_WXEW01000004.1"/>
</dbReference>
<name>A0A7C9J2N6_9ACTN</name>
<dbReference type="InterPro" id="IPR012347">
    <property type="entry name" value="Ferritin-like"/>
</dbReference>
<evidence type="ECO:0000259" key="1">
    <source>
        <dbReference type="Pfam" id="PF03713"/>
    </source>
</evidence>
<evidence type="ECO:0000313" key="3">
    <source>
        <dbReference type="Proteomes" id="UP000479526"/>
    </source>
</evidence>
<organism evidence="2 3">
    <name type="scientific">Herbidospora solisilvae</name>
    <dbReference type="NCBI Taxonomy" id="2696284"/>
    <lineage>
        <taxon>Bacteria</taxon>
        <taxon>Bacillati</taxon>
        <taxon>Actinomycetota</taxon>
        <taxon>Actinomycetes</taxon>
        <taxon>Streptosporangiales</taxon>
        <taxon>Streptosporangiaceae</taxon>
        <taxon>Herbidospora</taxon>
    </lineage>
</organism>
<evidence type="ECO:0000313" key="2">
    <source>
        <dbReference type="EMBL" id="NAS22926.1"/>
    </source>
</evidence>
<accession>A0A7C9J2N6</accession>
<dbReference type="PANTHER" id="PTHR36933">
    <property type="entry name" value="SLL0788 PROTEIN"/>
    <property type="match status" value="1"/>
</dbReference>
<dbReference type="Gene3D" id="1.20.1260.10">
    <property type="match status" value="1"/>
</dbReference>